<organism evidence="2 3">
    <name type="scientific">Paenibacillus tianmuensis</name>
    <dbReference type="NCBI Taxonomy" id="624147"/>
    <lineage>
        <taxon>Bacteria</taxon>
        <taxon>Bacillati</taxon>
        <taxon>Bacillota</taxon>
        <taxon>Bacilli</taxon>
        <taxon>Bacillales</taxon>
        <taxon>Paenibacillaceae</taxon>
        <taxon>Paenibacillus</taxon>
    </lineage>
</organism>
<gene>
    <name evidence="2" type="ORF">SAMN04487970_11131</name>
</gene>
<dbReference type="AlphaFoldDB" id="A0A1G4U3A9"/>
<sequence length="299" mass="35067">MKVKKQVLIFLVSVLFLVITTFVLHDKFKDKNVEGKELLSNITFIEEESNSVPKNSPESIIYNLETKLQELRYVSKKTYEKIAEISSNIDFMGNFKAINLEENSFYREQYLKVLKGEESYINRLEKEEYSEVEFDPQNMKKYTYRFFDMNGDGVPELMVFGNMMRYIHIFSYDTKTNKVKLLDLEKAGSYFLGNNKMGAWRGGTGLTYEFYEVDENGDRNSKIFFHSEGYLNDITKEEDAIYMVGFGGDSEEIENYESLAKEMGEQLINKDGIYFLRVSKEQYDQVTPRLLINQNKEIE</sequence>
<feature type="non-terminal residue" evidence="2">
    <location>
        <position position="299"/>
    </location>
</feature>
<feature type="transmembrane region" description="Helical" evidence="1">
    <location>
        <begin position="7"/>
        <end position="24"/>
    </location>
</feature>
<reference evidence="3" key="1">
    <citation type="submission" date="2016-10" db="EMBL/GenBank/DDBJ databases">
        <authorList>
            <person name="Varghese N."/>
            <person name="Submissions S."/>
        </authorList>
    </citation>
    <scope>NUCLEOTIDE SEQUENCE [LARGE SCALE GENOMIC DNA]</scope>
    <source>
        <strain evidence="3">CGMCC 1.8946</strain>
    </source>
</reference>
<accession>A0A1G4U3A9</accession>
<dbReference type="OrthoDB" id="2002940at2"/>
<keyword evidence="1" id="KW-0472">Membrane</keyword>
<keyword evidence="1" id="KW-0812">Transmembrane</keyword>
<name>A0A1G4U3A9_9BACL</name>
<dbReference type="RefSeq" id="WP_143007037.1">
    <property type="nucleotide sequence ID" value="NZ_FMTT01000113.1"/>
</dbReference>
<keyword evidence="3" id="KW-1185">Reference proteome</keyword>
<keyword evidence="1" id="KW-1133">Transmembrane helix</keyword>
<evidence type="ECO:0000313" key="3">
    <source>
        <dbReference type="Proteomes" id="UP000198601"/>
    </source>
</evidence>
<proteinExistence type="predicted"/>
<protein>
    <submittedName>
        <fullName evidence="2">Uncharacterized protein</fullName>
    </submittedName>
</protein>
<evidence type="ECO:0000256" key="1">
    <source>
        <dbReference type="SAM" id="Phobius"/>
    </source>
</evidence>
<evidence type="ECO:0000313" key="2">
    <source>
        <dbReference type="EMBL" id="SCW88136.1"/>
    </source>
</evidence>
<dbReference type="EMBL" id="FMTT01000113">
    <property type="protein sequence ID" value="SCW88136.1"/>
    <property type="molecule type" value="Genomic_DNA"/>
</dbReference>
<dbReference type="Proteomes" id="UP000198601">
    <property type="component" value="Unassembled WGS sequence"/>
</dbReference>